<name>A0A444VRQ0_9FLAO</name>
<accession>A0A444VRQ0</accession>
<dbReference type="RefSeq" id="WP_129653147.1">
    <property type="nucleotide sequence ID" value="NZ_ML142907.1"/>
</dbReference>
<reference evidence="1 2" key="1">
    <citation type="submission" date="2014-04" db="EMBL/GenBank/DDBJ databases">
        <title>Whole genome of Muricauda olearia.</title>
        <authorList>
            <person name="Zhang X.-H."/>
            <person name="Tang K."/>
        </authorList>
    </citation>
    <scope>NUCLEOTIDE SEQUENCE [LARGE SCALE GENOMIC DNA]</scope>
    <source>
        <strain evidence="1 2">Th120</strain>
    </source>
</reference>
<protein>
    <submittedName>
        <fullName evidence="1">Uncharacterized protein</fullName>
    </submittedName>
</protein>
<evidence type="ECO:0000313" key="2">
    <source>
        <dbReference type="Proteomes" id="UP000290261"/>
    </source>
</evidence>
<proteinExistence type="predicted"/>
<gene>
    <name evidence="1" type="ORF">DN53_04525</name>
</gene>
<dbReference type="EMBL" id="JJMP01000001">
    <property type="protein sequence ID" value="RYC53481.1"/>
    <property type="molecule type" value="Genomic_DNA"/>
</dbReference>
<evidence type="ECO:0000313" key="1">
    <source>
        <dbReference type="EMBL" id="RYC53481.1"/>
    </source>
</evidence>
<sequence length="97" mass="10968">MHDSHISLGAGPVFFTVVWPLGTNLLERVIKEETTNVALWQFLQKIGALDQTHPSPSKNPYNPGLYLMALQWDGLESRKVVVFYHFVCISAWNGNLL</sequence>
<organism evidence="1 2">
    <name type="scientific">Flagellimonas olearia</name>
    <dbReference type="NCBI Taxonomy" id="552546"/>
    <lineage>
        <taxon>Bacteria</taxon>
        <taxon>Pseudomonadati</taxon>
        <taxon>Bacteroidota</taxon>
        <taxon>Flavobacteriia</taxon>
        <taxon>Flavobacteriales</taxon>
        <taxon>Flavobacteriaceae</taxon>
        <taxon>Flagellimonas</taxon>
    </lineage>
</organism>
<comment type="caution">
    <text evidence="1">The sequence shown here is derived from an EMBL/GenBank/DDBJ whole genome shotgun (WGS) entry which is preliminary data.</text>
</comment>
<keyword evidence="2" id="KW-1185">Reference proteome</keyword>
<dbReference type="AlphaFoldDB" id="A0A444VRQ0"/>
<dbReference type="Proteomes" id="UP000290261">
    <property type="component" value="Unassembled WGS sequence"/>
</dbReference>